<dbReference type="Gene3D" id="3.40.50.720">
    <property type="entry name" value="NAD(P)-binding Rossmann-like Domain"/>
    <property type="match status" value="2"/>
</dbReference>
<dbReference type="Pfam" id="PF02826">
    <property type="entry name" value="2-Hacid_dh_C"/>
    <property type="match status" value="1"/>
</dbReference>
<accession>A0ABQ1U720</accession>
<organism evidence="4 5">
    <name type="scientific">Williamsia phyllosphaerae</name>
    <dbReference type="NCBI Taxonomy" id="885042"/>
    <lineage>
        <taxon>Bacteria</taxon>
        <taxon>Bacillati</taxon>
        <taxon>Actinomycetota</taxon>
        <taxon>Actinomycetes</taxon>
        <taxon>Mycobacteriales</taxon>
        <taxon>Nocardiaceae</taxon>
        <taxon>Williamsia</taxon>
    </lineage>
</organism>
<dbReference type="SUPFAM" id="SSF51735">
    <property type="entry name" value="NAD(P)-binding Rossmann-fold domains"/>
    <property type="match status" value="1"/>
</dbReference>
<evidence type="ECO:0000256" key="2">
    <source>
        <dbReference type="ARBA" id="ARBA00023027"/>
    </source>
</evidence>
<name>A0ABQ1U720_9NOCA</name>
<keyword evidence="2" id="KW-0520">NAD</keyword>
<keyword evidence="1" id="KW-0560">Oxidoreductase</keyword>
<comment type="caution">
    <text evidence="4">The sequence shown here is derived from an EMBL/GenBank/DDBJ whole genome shotgun (WGS) entry which is preliminary data.</text>
</comment>
<sequence>MTVDGLIVNNWTIGPDRRFPDAVAYRERVTSEPTPRLTVLTRDDLDPPHNLAEIEKLAQVRLVTADELADALPGTEVLMFWDYFSASLRDHFDRADALAWIHVCAAGVDAIMFDGLRESDVTVTNARGVFDGPIAEFVLGSILAWDKRLHESRAFQNDKQWEWRETRRTTGSSALVVGTGGIGRAVARLLRAAGLEVTGAGRTARSGDPDFGDVFATDDLVDHVGAFDNVVMIAPLTEQTSGLVDAQVLRAMKTTAHLINVGRGQLVAEDDLIAALRAGTIAAASLDVVETEPLPESSPLWEMPQVAISPHMSGDVVGWRDELADRFLDRLRGYVAGEEFENQVDKSRGYVH</sequence>
<dbReference type="SUPFAM" id="SSF52283">
    <property type="entry name" value="Formate/glycerate dehydrogenase catalytic domain-like"/>
    <property type="match status" value="1"/>
</dbReference>
<dbReference type="Proteomes" id="UP000632454">
    <property type="component" value="Unassembled WGS sequence"/>
</dbReference>
<protein>
    <submittedName>
        <fullName evidence="4">2-hydroxyacid dehydrogenase</fullName>
    </submittedName>
</protein>
<evidence type="ECO:0000313" key="4">
    <source>
        <dbReference type="EMBL" id="GGF12212.1"/>
    </source>
</evidence>
<proteinExistence type="predicted"/>
<reference evidence="5" key="1">
    <citation type="journal article" date="2019" name="Int. J. Syst. Evol. Microbiol.">
        <title>The Global Catalogue of Microorganisms (GCM) 10K type strain sequencing project: providing services to taxonomists for standard genome sequencing and annotation.</title>
        <authorList>
            <consortium name="The Broad Institute Genomics Platform"/>
            <consortium name="The Broad Institute Genome Sequencing Center for Infectious Disease"/>
            <person name="Wu L."/>
            <person name="Ma J."/>
        </authorList>
    </citation>
    <scope>NUCLEOTIDE SEQUENCE [LARGE SCALE GENOMIC DNA]</scope>
    <source>
        <strain evidence="5">CCM 7855</strain>
    </source>
</reference>
<gene>
    <name evidence="4" type="ORF">GCM10007298_05180</name>
</gene>
<dbReference type="EMBL" id="BMCS01000001">
    <property type="protein sequence ID" value="GGF12212.1"/>
    <property type="molecule type" value="Genomic_DNA"/>
</dbReference>
<evidence type="ECO:0000313" key="5">
    <source>
        <dbReference type="Proteomes" id="UP000632454"/>
    </source>
</evidence>
<dbReference type="InterPro" id="IPR006140">
    <property type="entry name" value="D-isomer_DH_NAD-bd"/>
</dbReference>
<evidence type="ECO:0000259" key="3">
    <source>
        <dbReference type="Pfam" id="PF02826"/>
    </source>
</evidence>
<keyword evidence="5" id="KW-1185">Reference proteome</keyword>
<dbReference type="InterPro" id="IPR036291">
    <property type="entry name" value="NAD(P)-bd_dom_sf"/>
</dbReference>
<feature type="domain" description="D-isomer specific 2-hydroxyacid dehydrogenase NAD-binding" evidence="3">
    <location>
        <begin position="140"/>
        <end position="313"/>
    </location>
</feature>
<evidence type="ECO:0000256" key="1">
    <source>
        <dbReference type="ARBA" id="ARBA00023002"/>
    </source>
</evidence>
<dbReference type="PANTHER" id="PTHR43333:SF1">
    <property type="entry name" value="D-ISOMER SPECIFIC 2-HYDROXYACID DEHYDROGENASE NAD-BINDING DOMAIN-CONTAINING PROTEIN"/>
    <property type="match status" value="1"/>
</dbReference>
<dbReference type="PANTHER" id="PTHR43333">
    <property type="entry name" value="2-HACID_DH_C DOMAIN-CONTAINING PROTEIN"/>
    <property type="match status" value="1"/>
</dbReference>
<dbReference type="CDD" id="cd05300">
    <property type="entry name" value="2-Hacid_dh_1"/>
    <property type="match status" value="1"/>
</dbReference>